<dbReference type="PANTHER" id="PTHR43649:SF12">
    <property type="entry name" value="DIACETYLCHITOBIOSE BINDING PROTEIN DASA"/>
    <property type="match status" value="1"/>
</dbReference>
<comment type="caution">
    <text evidence="4">The sequence shown here is derived from an EMBL/GenBank/DDBJ whole genome shotgun (WGS) entry which is preliminary data.</text>
</comment>
<evidence type="ECO:0000256" key="2">
    <source>
        <dbReference type="ARBA" id="ARBA00008520"/>
    </source>
</evidence>
<evidence type="ECO:0000313" key="5">
    <source>
        <dbReference type="Proteomes" id="UP001186452"/>
    </source>
</evidence>
<keyword evidence="3" id="KW-0732">Signal</keyword>
<accession>A0ABU3ZDK8</accession>
<dbReference type="PANTHER" id="PTHR43649">
    <property type="entry name" value="ARABINOSE-BINDING PROTEIN-RELATED"/>
    <property type="match status" value="1"/>
</dbReference>
<comment type="subcellular location">
    <subcellularLocation>
        <location evidence="1">Periplasm</location>
    </subcellularLocation>
</comment>
<sequence length="432" mass="47672">MKLKTLAIVCASIAKGSVVIGSMAISGTAMAQTEVNFWYSGGTQPQQMMTKLIEEFNASQDEYVIRGALQGNYQETFQKLQAGMASRTAPEFVLVGASEASSMENRGLTRDLRDFITDDFNYDDFIPAFRAQGTAEDGEVFGLPAYGTTQVLYYNKAKLAEHGFTEADLATWQGLAKVAEKVAVKDARGNTEYYGWEPMWGKDNLIDAAFSNGAKVISDDGKTVMIDSPEWVEVWESFRKWIHDDNVMRIHHGGQGWEYWYKTIDDVMKDNALGYTGSSGDQGDLDFTKLAATTQPGWGDHPAAPQAGSLMFVMPKGTDDKAAQGAFEFMEFYTSAANTARWSMFTGYIPVRQSVNEVPEYQAFTKENPQALIPLKQATTASVDFMDPTNGRIQDALSIAADQVQIENIPAEKALKDAAKRAQRALDRANRS</sequence>
<evidence type="ECO:0000256" key="1">
    <source>
        <dbReference type="ARBA" id="ARBA00004418"/>
    </source>
</evidence>
<evidence type="ECO:0000256" key="3">
    <source>
        <dbReference type="SAM" id="SignalP"/>
    </source>
</evidence>
<feature type="signal peptide" evidence="3">
    <location>
        <begin position="1"/>
        <end position="31"/>
    </location>
</feature>
<evidence type="ECO:0000313" key="4">
    <source>
        <dbReference type="EMBL" id="MDV5168192.1"/>
    </source>
</evidence>
<dbReference type="SUPFAM" id="SSF53850">
    <property type="entry name" value="Periplasmic binding protein-like II"/>
    <property type="match status" value="1"/>
</dbReference>
<reference evidence="4 5" key="1">
    <citation type="submission" date="2023-10" db="EMBL/GenBank/DDBJ databases">
        <title>Marine bacteria isolated from horseshoe crab.</title>
        <authorList>
            <person name="Cheng T.H."/>
        </authorList>
    </citation>
    <scope>NUCLEOTIDE SEQUENCE [LARGE SCALE GENOMIC DNA]</scope>
    <source>
        <strain evidence="4 5">HSC6</strain>
    </source>
</reference>
<dbReference type="Proteomes" id="UP001186452">
    <property type="component" value="Unassembled WGS sequence"/>
</dbReference>
<proteinExistence type="inferred from homology"/>
<dbReference type="Pfam" id="PF13416">
    <property type="entry name" value="SBP_bac_8"/>
    <property type="match status" value="1"/>
</dbReference>
<organism evidence="4 5">
    <name type="scientific">Photobacterium rosenbergii</name>
    <dbReference type="NCBI Taxonomy" id="294936"/>
    <lineage>
        <taxon>Bacteria</taxon>
        <taxon>Pseudomonadati</taxon>
        <taxon>Pseudomonadota</taxon>
        <taxon>Gammaproteobacteria</taxon>
        <taxon>Vibrionales</taxon>
        <taxon>Vibrionaceae</taxon>
        <taxon>Photobacterium</taxon>
    </lineage>
</organism>
<gene>
    <name evidence="4" type="ORF">R2X38_04150</name>
</gene>
<keyword evidence="5" id="KW-1185">Reference proteome</keyword>
<dbReference type="RefSeq" id="WP_317520841.1">
    <property type="nucleotide sequence ID" value="NZ_JAWJZI010000001.1"/>
</dbReference>
<feature type="chain" id="PRO_5046748333" evidence="3">
    <location>
        <begin position="32"/>
        <end position="432"/>
    </location>
</feature>
<dbReference type="Gene3D" id="3.40.190.10">
    <property type="entry name" value="Periplasmic binding protein-like II"/>
    <property type="match status" value="1"/>
</dbReference>
<dbReference type="InterPro" id="IPR006059">
    <property type="entry name" value="SBP"/>
</dbReference>
<dbReference type="InterPro" id="IPR050490">
    <property type="entry name" value="Bact_solute-bd_prot1"/>
</dbReference>
<dbReference type="EMBL" id="JAWJZI010000001">
    <property type="protein sequence ID" value="MDV5168192.1"/>
    <property type="molecule type" value="Genomic_DNA"/>
</dbReference>
<protein>
    <submittedName>
        <fullName evidence="4">Extracellular solute-binding protein</fullName>
    </submittedName>
</protein>
<name>A0ABU3ZDK8_9GAMM</name>
<comment type="similarity">
    <text evidence="2">Belongs to the bacterial solute-binding protein 1 family.</text>
</comment>